<dbReference type="GO" id="GO:0036297">
    <property type="term" value="P:interstrand cross-link repair"/>
    <property type="evidence" value="ECO:0007669"/>
    <property type="project" value="InterPro"/>
</dbReference>
<sequence>MSGRCAVKTLAEFGFGTTRNTSRITLDSEDHAFISGGNEEIYLYNIKDKKLTGILQFPTSVNYFVQSEDKQHLYVACASAVYGIKLHHEPIRSSPNESPADIKITSDNLITDACAPCRCVSRDFESFTAWRSRCCLSEHLSSWKQSQEPQRRGSDNTGSDLLSINLTDTPTRERGKRMNTPVSLNVCRIIALTKPASKTTGDFELLCLSDKGHLQSITLPLVQQDGECSRQPPTQGGRSVKDLLSAIGDVCERASNLNISIKSKNQILRRLNQVANVCLLLWSDSEQQDHPIRGVSGHVWEHANDTAVLHAEGPNRQLVKVMVKEVEVGVGQDSMAAVEVQVESLCLGAVCGLHHAILERVQTLVKRAPSTSSAVSAETLGLRAALQRAEHSLRLVQDSVCRAVSVGVSSGQMTSSLVKVYEDLRKHPLVIL</sequence>
<dbReference type="PANTHER" id="PTHR14890:SF1">
    <property type="entry name" value="FANCONI ANEMIA CORE COMPLEX-ASSOCIATED PROTEIN 100"/>
    <property type="match status" value="1"/>
</dbReference>
<gene>
    <name evidence="2" type="ORF">KC01_LOCUS27413</name>
</gene>
<dbReference type="Proteomes" id="UP001497482">
    <property type="component" value="Chromosome 23"/>
</dbReference>
<evidence type="ECO:0000313" key="3">
    <source>
        <dbReference type="Proteomes" id="UP001497482"/>
    </source>
</evidence>
<reference evidence="2 3" key="1">
    <citation type="submission" date="2024-04" db="EMBL/GenBank/DDBJ databases">
        <authorList>
            <person name="Waldvogel A.-M."/>
            <person name="Schoenle A."/>
        </authorList>
    </citation>
    <scope>NUCLEOTIDE SEQUENCE [LARGE SCALE GENOMIC DNA]</scope>
</reference>
<dbReference type="GO" id="GO:0005654">
    <property type="term" value="C:nucleoplasm"/>
    <property type="evidence" value="ECO:0007669"/>
    <property type="project" value="TreeGrafter"/>
</dbReference>
<dbReference type="SUPFAM" id="SSF75011">
    <property type="entry name" value="3-carboxy-cis,cis-mucoante lactonizing enzyme"/>
    <property type="match status" value="1"/>
</dbReference>
<evidence type="ECO:0000256" key="1">
    <source>
        <dbReference type="SAM" id="MobiDB-lite"/>
    </source>
</evidence>
<dbReference type="InterPro" id="IPR029251">
    <property type="entry name" value="Faap100"/>
</dbReference>
<proteinExistence type="predicted"/>
<dbReference type="Pfam" id="PF15146">
    <property type="entry name" value="FANCAA"/>
    <property type="match status" value="2"/>
</dbReference>
<feature type="compositionally biased region" description="Polar residues" evidence="1">
    <location>
        <begin position="155"/>
        <end position="165"/>
    </location>
</feature>
<dbReference type="AlphaFoldDB" id="A0AAV2LFT5"/>
<keyword evidence="3" id="KW-1185">Reference proteome</keyword>
<evidence type="ECO:0000313" key="2">
    <source>
        <dbReference type="EMBL" id="CAL1599085.1"/>
    </source>
</evidence>
<accession>A0AAV2LFT5</accession>
<protein>
    <submittedName>
        <fullName evidence="2">Uncharacterized protein</fullName>
    </submittedName>
</protein>
<dbReference type="PANTHER" id="PTHR14890">
    <property type="entry name" value="FANCONI ANEMIA CORE COMPLEX-ASSOCIATED PROTEIN 100"/>
    <property type="match status" value="1"/>
</dbReference>
<organism evidence="2 3">
    <name type="scientific">Knipowitschia caucasica</name>
    <name type="common">Caucasian dwarf goby</name>
    <name type="synonym">Pomatoschistus caucasicus</name>
    <dbReference type="NCBI Taxonomy" id="637954"/>
    <lineage>
        <taxon>Eukaryota</taxon>
        <taxon>Metazoa</taxon>
        <taxon>Chordata</taxon>
        <taxon>Craniata</taxon>
        <taxon>Vertebrata</taxon>
        <taxon>Euteleostomi</taxon>
        <taxon>Actinopterygii</taxon>
        <taxon>Neopterygii</taxon>
        <taxon>Teleostei</taxon>
        <taxon>Neoteleostei</taxon>
        <taxon>Acanthomorphata</taxon>
        <taxon>Gobiaria</taxon>
        <taxon>Gobiiformes</taxon>
        <taxon>Gobioidei</taxon>
        <taxon>Gobiidae</taxon>
        <taxon>Gobiinae</taxon>
        <taxon>Knipowitschia</taxon>
    </lineage>
</organism>
<dbReference type="GO" id="GO:0043240">
    <property type="term" value="C:Fanconi anaemia nuclear complex"/>
    <property type="evidence" value="ECO:0007669"/>
    <property type="project" value="InterPro"/>
</dbReference>
<feature type="region of interest" description="Disordered" evidence="1">
    <location>
        <begin position="145"/>
        <end position="165"/>
    </location>
</feature>
<name>A0AAV2LFT5_KNICA</name>
<dbReference type="EMBL" id="OZ035845">
    <property type="protein sequence ID" value="CAL1599085.1"/>
    <property type="molecule type" value="Genomic_DNA"/>
</dbReference>